<dbReference type="CDD" id="cd04301">
    <property type="entry name" value="NAT_SF"/>
    <property type="match status" value="1"/>
</dbReference>
<protein>
    <submittedName>
        <fullName evidence="2">GNAT family N-acetyltransferase</fullName>
    </submittedName>
</protein>
<dbReference type="Pfam" id="PF00583">
    <property type="entry name" value="Acetyltransf_1"/>
    <property type="match status" value="1"/>
</dbReference>
<comment type="caution">
    <text evidence="2">The sequence shown here is derived from an EMBL/GenBank/DDBJ whole genome shotgun (WGS) entry which is preliminary data.</text>
</comment>
<proteinExistence type="predicted"/>
<evidence type="ECO:0000259" key="1">
    <source>
        <dbReference type="PROSITE" id="PS51186"/>
    </source>
</evidence>
<evidence type="ECO:0000313" key="3">
    <source>
        <dbReference type="Proteomes" id="UP001235133"/>
    </source>
</evidence>
<reference evidence="2 3" key="1">
    <citation type="submission" date="2023-08" db="EMBL/GenBank/DDBJ databases">
        <title>Microbacterium psychrotolerans sp. nov., a psychrotolerant bacterium isolated from soil in Heilongjiang Province, China.</title>
        <authorList>
            <person name="An P."/>
            <person name="Zhao D."/>
            <person name="Xiang H."/>
        </authorList>
    </citation>
    <scope>NUCLEOTIDE SEQUENCE [LARGE SCALE GENOMIC DNA]</scope>
    <source>
        <strain evidence="2 3">QXD-8</strain>
    </source>
</reference>
<sequence>MGSAELAVEHLEATGVQLEDWRQVLRLAKTHSATLGFLPDSAFADRLRKRTLIAAKADGQVIGYCLYDLPRAGHIKLVHVCVADDARGFGAGKAMIDAAIAQNPTAIGVLAYCRRDYQGLDRFWESAGLAPRGEKAGRAVAGSILCAWWRPLGAPDLLEEAAMGAGLPLVAYDTNVVSDLYASPSVIRPDRESSLGLLAGWLQAAIVPVVSPRVDVELNAISDRSERELQRERSQELMRIRSTRADDNTLLEQLLEKVGDSALANDESLRNDFCHLVDAITAGASFVVTNDENFIDAANSALPEDTGARVVRPHELVATMLERLELPTFRSRLIESLDLEWRPASAWPVTELAAKFATHETHERTTALARRLRAAIAQHPTTTRVLSDPSSRPLALVAEVRSDPALQVSLLRVSRGESSTTIALQLARHLRTVARQNNLTTVEVTDAQRGPVIQAALAQDGYVGSDLPRATLINDLAGAESYELPEVYGQPDLRAVRELERRFWPMVIIDLAVPTYVIPVQPGFAELLFGIDRGALWSDRKRGLGLSREHVYYSGSSRPLPEEGSRILWYVTSDRSGTIRKVMAHSRTLGVARLPAEAAHRANAHVGVFTLRHIEGAADRTGMVTVVRFEDTELLEHPVGGRELEELMMRHDVKHPLMSIRRVDPQFFDSVLRRQNFGAP</sequence>
<dbReference type="InterPro" id="IPR016181">
    <property type="entry name" value="Acyl_CoA_acyltransferase"/>
</dbReference>
<dbReference type="PROSITE" id="PS51186">
    <property type="entry name" value="GNAT"/>
    <property type="match status" value="1"/>
</dbReference>
<keyword evidence="3" id="KW-1185">Reference proteome</keyword>
<dbReference type="EMBL" id="JAVFWO010000001">
    <property type="protein sequence ID" value="MDQ7876575.1"/>
    <property type="molecule type" value="Genomic_DNA"/>
</dbReference>
<feature type="domain" description="N-acetyltransferase" evidence="1">
    <location>
        <begin position="8"/>
        <end position="151"/>
    </location>
</feature>
<organism evidence="2 3">
    <name type="scientific">Microbacterium psychrotolerans</name>
    <dbReference type="NCBI Taxonomy" id="3068321"/>
    <lineage>
        <taxon>Bacteria</taxon>
        <taxon>Bacillati</taxon>
        <taxon>Actinomycetota</taxon>
        <taxon>Actinomycetes</taxon>
        <taxon>Micrococcales</taxon>
        <taxon>Microbacteriaceae</taxon>
        <taxon>Microbacterium</taxon>
    </lineage>
</organism>
<dbReference type="Proteomes" id="UP001235133">
    <property type="component" value="Unassembled WGS sequence"/>
</dbReference>
<accession>A0ABU0YW76</accession>
<dbReference type="SUPFAM" id="SSF55729">
    <property type="entry name" value="Acyl-CoA N-acyltransferases (Nat)"/>
    <property type="match status" value="1"/>
</dbReference>
<dbReference type="Gene3D" id="3.40.630.30">
    <property type="match status" value="1"/>
</dbReference>
<dbReference type="InterPro" id="IPR000182">
    <property type="entry name" value="GNAT_dom"/>
</dbReference>
<gene>
    <name evidence="2" type="ORF">Q9R08_01155</name>
</gene>
<evidence type="ECO:0000313" key="2">
    <source>
        <dbReference type="EMBL" id="MDQ7876575.1"/>
    </source>
</evidence>
<name>A0ABU0YW76_9MICO</name>
<dbReference type="RefSeq" id="WP_308865977.1">
    <property type="nucleotide sequence ID" value="NZ_JAVFWO010000001.1"/>
</dbReference>